<evidence type="ECO:0000313" key="4">
    <source>
        <dbReference type="Proteomes" id="UP000315344"/>
    </source>
</evidence>
<dbReference type="AlphaFoldDB" id="A0A533I6H0"/>
<dbReference type="EMBL" id="VAFL01000007">
    <property type="protein sequence ID" value="TKW66311.1"/>
    <property type="molecule type" value="Genomic_DNA"/>
</dbReference>
<feature type="chain" id="PRO_5022058187" evidence="2">
    <location>
        <begin position="22"/>
        <end position="327"/>
    </location>
</feature>
<reference evidence="3 4" key="1">
    <citation type="journal article" date="2017" name="Nat. Commun.">
        <title>In situ click chemistry generation of cyclooxygenase-2 inhibitors.</title>
        <authorList>
            <person name="Bhardwaj A."/>
            <person name="Kaur J."/>
            <person name="Wuest M."/>
            <person name="Wuest F."/>
        </authorList>
    </citation>
    <scope>NUCLEOTIDE SEQUENCE [LARGE SCALE GENOMIC DNA]</scope>
    <source>
        <strain evidence="3">S2_012_000_R3_94</strain>
    </source>
</reference>
<organism evidence="3 4">
    <name type="scientific">Paracoccus denitrificans</name>
    <dbReference type="NCBI Taxonomy" id="266"/>
    <lineage>
        <taxon>Bacteria</taxon>
        <taxon>Pseudomonadati</taxon>
        <taxon>Pseudomonadota</taxon>
        <taxon>Alphaproteobacteria</taxon>
        <taxon>Rhodobacterales</taxon>
        <taxon>Paracoccaceae</taxon>
        <taxon>Paracoccus</taxon>
    </lineage>
</organism>
<sequence length="327" mass="34823">MRILPLLIFLICFPCVVRASAEEPAALCEWAAQQAAVESGVPADILGALTLTETGRLRNGTTRPWAWSVNAEGAGSWFDDPGTALAFAEARLAAGRTNVDIGCFQLNYRWHGEHFDSVADMFDPLTNARYAARFVSQLHAETGDWRKAAGAFHSRTPANAKRYLARFDELLAGLKSGGAGNLRNTAETYNRFTNADPELVATLPAPSRQARIVDKRMILGAPLGTPVTGMPGSLAALGGKRVALLSAGTTLIEGQRAPLIGPGAQQVATGKDRRRRQSRTSEGPPELSEEALAELVSMPGALDEYQAVIPDAGVPPADLQIAGEEPL</sequence>
<evidence type="ECO:0000313" key="3">
    <source>
        <dbReference type="EMBL" id="TKW66311.1"/>
    </source>
</evidence>
<dbReference type="SUPFAM" id="SSF53955">
    <property type="entry name" value="Lysozyme-like"/>
    <property type="match status" value="1"/>
</dbReference>
<feature type="signal peptide" evidence="2">
    <location>
        <begin position="1"/>
        <end position="21"/>
    </location>
</feature>
<dbReference type="Proteomes" id="UP000315344">
    <property type="component" value="Unassembled WGS sequence"/>
</dbReference>
<protein>
    <submittedName>
        <fullName evidence="3">Lytic transglycosylase domain-containing protein</fullName>
    </submittedName>
</protein>
<comment type="caution">
    <text evidence="3">The sequence shown here is derived from an EMBL/GenBank/DDBJ whole genome shotgun (WGS) entry which is preliminary data.</text>
</comment>
<gene>
    <name evidence="3" type="ORF">DI616_10120</name>
</gene>
<keyword evidence="2" id="KW-0732">Signal</keyword>
<dbReference type="Gene3D" id="1.10.530.10">
    <property type="match status" value="1"/>
</dbReference>
<evidence type="ECO:0000256" key="1">
    <source>
        <dbReference type="SAM" id="MobiDB-lite"/>
    </source>
</evidence>
<accession>A0A533I6H0</accession>
<proteinExistence type="predicted"/>
<feature type="region of interest" description="Disordered" evidence="1">
    <location>
        <begin position="262"/>
        <end position="290"/>
    </location>
</feature>
<evidence type="ECO:0000256" key="2">
    <source>
        <dbReference type="SAM" id="SignalP"/>
    </source>
</evidence>
<dbReference type="InterPro" id="IPR023346">
    <property type="entry name" value="Lysozyme-like_dom_sf"/>
</dbReference>
<name>A0A533I6H0_PARDE</name>